<keyword evidence="2" id="KW-1185">Reference proteome</keyword>
<dbReference type="EMBL" id="CTRP01000010">
    <property type="protein sequence ID" value="CQR72328.1"/>
    <property type="molecule type" value="Genomic_DNA"/>
</dbReference>
<reference evidence="2" key="1">
    <citation type="submission" date="2015-03" db="EMBL/GenBank/DDBJ databases">
        <authorList>
            <person name="Nijsse Bart"/>
        </authorList>
    </citation>
    <scope>NUCLEOTIDE SEQUENCE [LARGE SCALE GENOMIC DNA]</scope>
</reference>
<dbReference type="SUPFAM" id="SSF53850">
    <property type="entry name" value="Periplasmic binding protein-like II"/>
    <property type="match status" value="1"/>
</dbReference>
<dbReference type="Proteomes" id="UP000049855">
    <property type="component" value="Unassembled WGS sequence"/>
</dbReference>
<evidence type="ECO:0000313" key="2">
    <source>
        <dbReference type="Proteomes" id="UP000049855"/>
    </source>
</evidence>
<proteinExistence type="predicted"/>
<protein>
    <submittedName>
        <fullName evidence="1">Uncharacterized protein</fullName>
    </submittedName>
</protein>
<organism evidence="1 2">
    <name type="scientific">Sporomusa ovata</name>
    <dbReference type="NCBI Taxonomy" id="2378"/>
    <lineage>
        <taxon>Bacteria</taxon>
        <taxon>Bacillati</taxon>
        <taxon>Bacillota</taxon>
        <taxon>Negativicutes</taxon>
        <taxon>Selenomonadales</taxon>
        <taxon>Sporomusaceae</taxon>
        <taxon>Sporomusa</taxon>
    </lineage>
</organism>
<sequence length="63" mass="7092">MQKNYNASKFKISREENNHVQKVNIHSFPGVVLRNAGSPDLAIDFLNFLSANIFKKSGFVPVN</sequence>
<accession>A0A0U1KY31</accession>
<gene>
    <name evidence="1" type="ORF">SpAn4DRAFT_2788</name>
</gene>
<evidence type="ECO:0000313" key="1">
    <source>
        <dbReference type="EMBL" id="CQR72328.1"/>
    </source>
</evidence>
<name>A0A0U1KY31_9FIRM</name>
<dbReference type="AlphaFoldDB" id="A0A0U1KY31"/>